<dbReference type="EMBL" id="BMAV01003961">
    <property type="protein sequence ID" value="GFY43950.1"/>
    <property type="molecule type" value="Genomic_DNA"/>
</dbReference>
<proteinExistence type="predicted"/>
<keyword evidence="3" id="KW-1185">Reference proteome</keyword>
<evidence type="ECO:0000313" key="2">
    <source>
        <dbReference type="EMBL" id="GFY43950.1"/>
    </source>
</evidence>
<accession>A0A8X7BU40</accession>
<comment type="caution">
    <text evidence="2">The sequence shown here is derived from an EMBL/GenBank/DDBJ whole genome shotgun (WGS) entry which is preliminary data.</text>
</comment>
<evidence type="ECO:0000313" key="3">
    <source>
        <dbReference type="Proteomes" id="UP000886998"/>
    </source>
</evidence>
<dbReference type="Proteomes" id="UP000886998">
    <property type="component" value="Unassembled WGS sequence"/>
</dbReference>
<feature type="compositionally biased region" description="Basic and acidic residues" evidence="1">
    <location>
        <begin position="31"/>
        <end position="41"/>
    </location>
</feature>
<name>A0A8X7BU40_9ARAC</name>
<feature type="region of interest" description="Disordered" evidence="1">
    <location>
        <begin position="31"/>
        <end position="56"/>
    </location>
</feature>
<protein>
    <submittedName>
        <fullName evidence="2">Uncharacterized protein</fullName>
    </submittedName>
</protein>
<feature type="compositionally biased region" description="Basic residues" evidence="1">
    <location>
        <begin position="42"/>
        <end position="52"/>
    </location>
</feature>
<organism evidence="2 3">
    <name type="scientific">Trichonephila inaurata madagascariensis</name>
    <dbReference type="NCBI Taxonomy" id="2747483"/>
    <lineage>
        <taxon>Eukaryota</taxon>
        <taxon>Metazoa</taxon>
        <taxon>Ecdysozoa</taxon>
        <taxon>Arthropoda</taxon>
        <taxon>Chelicerata</taxon>
        <taxon>Arachnida</taxon>
        <taxon>Araneae</taxon>
        <taxon>Araneomorphae</taxon>
        <taxon>Entelegynae</taxon>
        <taxon>Araneoidea</taxon>
        <taxon>Nephilidae</taxon>
        <taxon>Trichonephila</taxon>
        <taxon>Trichonephila inaurata</taxon>
    </lineage>
</organism>
<reference evidence="2" key="1">
    <citation type="submission" date="2020-08" db="EMBL/GenBank/DDBJ databases">
        <title>Multicomponent nature underlies the extraordinary mechanical properties of spider dragline silk.</title>
        <authorList>
            <person name="Kono N."/>
            <person name="Nakamura H."/>
            <person name="Mori M."/>
            <person name="Yoshida Y."/>
            <person name="Ohtoshi R."/>
            <person name="Malay A.D."/>
            <person name="Moran D.A.P."/>
            <person name="Tomita M."/>
            <person name="Numata K."/>
            <person name="Arakawa K."/>
        </authorList>
    </citation>
    <scope>NUCLEOTIDE SEQUENCE</scope>
</reference>
<dbReference type="AlphaFoldDB" id="A0A8X7BU40"/>
<sequence length="85" mass="9994">MNKVCHPIDLDGKRRRRFRLRKLKKQRFMEQERKEINEPSRHVRSSAHRKRIDHPGLKISATPAIEKYLDHPGLGSSAAQQSRNV</sequence>
<gene>
    <name evidence="2" type="ORF">TNIN_282261</name>
</gene>
<evidence type="ECO:0000256" key="1">
    <source>
        <dbReference type="SAM" id="MobiDB-lite"/>
    </source>
</evidence>